<comment type="caution">
    <text evidence="1">The sequence shown here is derived from an EMBL/GenBank/DDBJ whole genome shotgun (WGS) entry which is preliminary data.</text>
</comment>
<name>A0A1Y2EE46_9PEZI</name>
<evidence type="ECO:0000313" key="1">
    <source>
        <dbReference type="EMBL" id="ORY69853.1"/>
    </source>
</evidence>
<evidence type="ECO:0000313" key="2">
    <source>
        <dbReference type="Proteomes" id="UP000193689"/>
    </source>
</evidence>
<dbReference type="EMBL" id="MCFJ01000002">
    <property type="protein sequence ID" value="ORY69853.1"/>
    <property type="molecule type" value="Genomic_DNA"/>
</dbReference>
<dbReference type="InParanoid" id="A0A1Y2EE46"/>
<dbReference type="AlphaFoldDB" id="A0A1Y2EE46"/>
<dbReference type="RefSeq" id="XP_040719803.1">
    <property type="nucleotide sequence ID" value="XM_040857966.1"/>
</dbReference>
<accession>A0A1Y2EE46</accession>
<protein>
    <submittedName>
        <fullName evidence="1">Uncharacterized protein</fullName>
    </submittedName>
</protein>
<sequence length="223" mass="24814">MAQRVLDVLDVLGMRVTSWSCASAPLVYYTQTVCAGISISAKAASPVRDWGHLMLCGLYIRWRRVNRRQWWEWDRPCVASVMIPISPVSSQKCSSARLLGWPAERGKMPHNSVVPRGPLKPVKVAVQEASRSCRGNPSSPVESSAIHGPRALNTLGNVAATDYFRLAVREVLGDLADDGPAQLWTRVVKVWSRENRRCQAGMNEASLVIIACCSNCRERHMWD</sequence>
<gene>
    <name evidence="1" type="ORF">BCR38DRAFT_405522</name>
</gene>
<proteinExistence type="predicted"/>
<organism evidence="1 2">
    <name type="scientific">Pseudomassariella vexata</name>
    <dbReference type="NCBI Taxonomy" id="1141098"/>
    <lineage>
        <taxon>Eukaryota</taxon>
        <taxon>Fungi</taxon>
        <taxon>Dikarya</taxon>
        <taxon>Ascomycota</taxon>
        <taxon>Pezizomycotina</taxon>
        <taxon>Sordariomycetes</taxon>
        <taxon>Xylariomycetidae</taxon>
        <taxon>Amphisphaeriales</taxon>
        <taxon>Pseudomassariaceae</taxon>
        <taxon>Pseudomassariella</taxon>
    </lineage>
</organism>
<reference evidence="1 2" key="1">
    <citation type="submission" date="2016-07" db="EMBL/GenBank/DDBJ databases">
        <title>Pervasive Adenine N6-methylation of Active Genes in Fungi.</title>
        <authorList>
            <consortium name="DOE Joint Genome Institute"/>
            <person name="Mondo S.J."/>
            <person name="Dannebaum R.O."/>
            <person name="Kuo R.C."/>
            <person name="Labutti K."/>
            <person name="Haridas S."/>
            <person name="Kuo A."/>
            <person name="Salamov A."/>
            <person name="Ahrendt S.R."/>
            <person name="Lipzen A."/>
            <person name="Sullivan W."/>
            <person name="Andreopoulos W.B."/>
            <person name="Clum A."/>
            <person name="Lindquist E."/>
            <person name="Daum C."/>
            <person name="Ramamoorthy G.K."/>
            <person name="Gryganskyi A."/>
            <person name="Culley D."/>
            <person name="Magnuson J.K."/>
            <person name="James T.Y."/>
            <person name="O'Malley M.A."/>
            <person name="Stajich J.E."/>
            <person name="Spatafora J.W."/>
            <person name="Visel A."/>
            <person name="Grigoriev I.V."/>
        </authorList>
    </citation>
    <scope>NUCLEOTIDE SEQUENCE [LARGE SCALE GENOMIC DNA]</scope>
    <source>
        <strain evidence="1 2">CBS 129021</strain>
    </source>
</reference>
<dbReference type="GeneID" id="63774178"/>
<keyword evidence="2" id="KW-1185">Reference proteome</keyword>
<dbReference type="Proteomes" id="UP000193689">
    <property type="component" value="Unassembled WGS sequence"/>
</dbReference>